<dbReference type="Pfam" id="PF13472">
    <property type="entry name" value="Lipase_GDSL_2"/>
    <property type="match status" value="1"/>
</dbReference>
<dbReference type="Proteomes" id="UP001499878">
    <property type="component" value="Unassembled WGS sequence"/>
</dbReference>
<dbReference type="SUPFAM" id="SSF52266">
    <property type="entry name" value="SGNH hydrolase"/>
    <property type="match status" value="1"/>
</dbReference>
<protein>
    <submittedName>
        <fullName evidence="3">SGNH/GDSL hydrolase family protein</fullName>
    </submittedName>
</protein>
<name>A0ABP9TEV8_9ACTN</name>
<dbReference type="CDD" id="cd01823">
    <property type="entry name" value="SEST_like"/>
    <property type="match status" value="1"/>
</dbReference>
<sequence length="290" mass="29823">MNFSLRTTLAAAVAATAMATTLAVPAAAETAEPLDYVALGDSYAAAPLVLPVDPSNLLCARSLADYPHIAAKALGARLTDVSCSGATSEHLTTSQYLGTEPQINALTEDTDVVSITIGGNDTGLVAAALGCVNLLPKPLGSSCAARNTKDGVDTVKAGIDAWAPKFDIALNQIKQRAPHAEVFVVGYGNYIRPGGCFPTQPMWDVDATYIQGATDHLSAALRTTARRHGATFVDTYSLGIGHDVCAAPADRYIEGLIPAHIATPLHPNAEGSKAIGSALASAVLSATRTG</sequence>
<dbReference type="EMBL" id="BAABJR010000023">
    <property type="protein sequence ID" value="GAA5215835.1"/>
    <property type="molecule type" value="Genomic_DNA"/>
</dbReference>
<keyword evidence="1" id="KW-0732">Signal</keyword>
<evidence type="ECO:0000259" key="2">
    <source>
        <dbReference type="Pfam" id="PF13472"/>
    </source>
</evidence>
<keyword evidence="3" id="KW-0378">Hydrolase</keyword>
<evidence type="ECO:0000256" key="1">
    <source>
        <dbReference type="SAM" id="SignalP"/>
    </source>
</evidence>
<dbReference type="InterPro" id="IPR013830">
    <property type="entry name" value="SGNH_hydro"/>
</dbReference>
<dbReference type="PANTHER" id="PTHR37981:SF1">
    <property type="entry name" value="SGNH HYDROLASE-TYPE ESTERASE DOMAIN-CONTAINING PROTEIN"/>
    <property type="match status" value="1"/>
</dbReference>
<evidence type="ECO:0000313" key="3">
    <source>
        <dbReference type="EMBL" id="GAA5215835.1"/>
    </source>
</evidence>
<feature type="signal peptide" evidence="1">
    <location>
        <begin position="1"/>
        <end position="26"/>
    </location>
</feature>
<accession>A0ABP9TEV8</accession>
<dbReference type="RefSeq" id="WP_345636917.1">
    <property type="nucleotide sequence ID" value="NZ_BAABJR010000023.1"/>
</dbReference>
<reference evidence="4" key="1">
    <citation type="journal article" date="2019" name="Int. J. Syst. Evol. Microbiol.">
        <title>The Global Catalogue of Microorganisms (GCM) 10K type strain sequencing project: providing services to taxonomists for standard genome sequencing and annotation.</title>
        <authorList>
            <consortium name="The Broad Institute Genomics Platform"/>
            <consortium name="The Broad Institute Genome Sequencing Center for Infectious Disease"/>
            <person name="Wu L."/>
            <person name="Ma J."/>
        </authorList>
    </citation>
    <scope>NUCLEOTIDE SEQUENCE [LARGE SCALE GENOMIC DNA]</scope>
    <source>
        <strain evidence="4">JCM 18306</strain>
    </source>
</reference>
<dbReference type="InterPro" id="IPR037460">
    <property type="entry name" value="SEST-like"/>
</dbReference>
<organism evidence="3 4">
    <name type="scientific">Streptomyces thinghirensis</name>
    <dbReference type="NCBI Taxonomy" id="551547"/>
    <lineage>
        <taxon>Bacteria</taxon>
        <taxon>Bacillati</taxon>
        <taxon>Actinomycetota</taxon>
        <taxon>Actinomycetes</taxon>
        <taxon>Kitasatosporales</taxon>
        <taxon>Streptomycetaceae</taxon>
        <taxon>Streptomyces</taxon>
    </lineage>
</organism>
<keyword evidence="4" id="KW-1185">Reference proteome</keyword>
<feature type="domain" description="SGNH hydrolase-type esterase" evidence="2">
    <location>
        <begin position="38"/>
        <end position="273"/>
    </location>
</feature>
<evidence type="ECO:0000313" key="4">
    <source>
        <dbReference type="Proteomes" id="UP001499878"/>
    </source>
</evidence>
<dbReference type="GO" id="GO:0016787">
    <property type="term" value="F:hydrolase activity"/>
    <property type="evidence" value="ECO:0007669"/>
    <property type="project" value="UniProtKB-KW"/>
</dbReference>
<gene>
    <name evidence="3" type="ORF">GCM10023323_66450</name>
</gene>
<dbReference type="PANTHER" id="PTHR37981">
    <property type="entry name" value="LIPASE 2"/>
    <property type="match status" value="1"/>
</dbReference>
<dbReference type="Gene3D" id="3.40.50.1110">
    <property type="entry name" value="SGNH hydrolase"/>
    <property type="match status" value="1"/>
</dbReference>
<comment type="caution">
    <text evidence="3">The sequence shown here is derived from an EMBL/GenBank/DDBJ whole genome shotgun (WGS) entry which is preliminary data.</text>
</comment>
<dbReference type="InterPro" id="IPR036514">
    <property type="entry name" value="SGNH_hydro_sf"/>
</dbReference>
<feature type="chain" id="PRO_5046382392" evidence="1">
    <location>
        <begin position="27"/>
        <end position="290"/>
    </location>
</feature>
<proteinExistence type="predicted"/>